<keyword evidence="1" id="KW-1133">Transmembrane helix</keyword>
<dbReference type="InterPro" id="IPR036514">
    <property type="entry name" value="SGNH_hydro_sf"/>
</dbReference>
<name>A0A1U7CYL7_9BACT</name>
<dbReference type="Gene3D" id="1.25.40.10">
    <property type="entry name" value="Tetratricopeptide repeat domain"/>
    <property type="match status" value="1"/>
</dbReference>
<keyword evidence="1" id="KW-0472">Membrane</keyword>
<dbReference type="InterPro" id="IPR011990">
    <property type="entry name" value="TPR-like_helical_dom_sf"/>
</dbReference>
<keyword evidence="3" id="KW-1185">Reference proteome</keyword>
<protein>
    <recommendedName>
        <fullName evidence="4">SGNH hydrolase-type esterase domain-containing protein</fullName>
    </recommendedName>
</protein>
<dbReference type="KEGG" id="pbor:BSF38_05623"/>
<dbReference type="STRING" id="1387353.BSF38_05623"/>
<evidence type="ECO:0000313" key="2">
    <source>
        <dbReference type="EMBL" id="APW64034.1"/>
    </source>
</evidence>
<dbReference type="OrthoDB" id="228932at2"/>
<dbReference type="RefSeq" id="WP_076350318.1">
    <property type="nucleotide sequence ID" value="NZ_CP019082.1"/>
</dbReference>
<dbReference type="EMBL" id="CP019082">
    <property type="protein sequence ID" value="APW64034.1"/>
    <property type="molecule type" value="Genomic_DNA"/>
</dbReference>
<keyword evidence="1" id="KW-0812">Transmembrane</keyword>
<evidence type="ECO:0008006" key="4">
    <source>
        <dbReference type="Google" id="ProtNLM"/>
    </source>
</evidence>
<dbReference type="GO" id="GO:0016788">
    <property type="term" value="F:hydrolase activity, acting on ester bonds"/>
    <property type="evidence" value="ECO:0007669"/>
    <property type="project" value="UniProtKB-ARBA"/>
</dbReference>
<sequence>MANTSITREEVSRSSPTLRFYALLTLVLTPLILAVILGYFWIVDRTPVWVYWKIGLIVLIGIDLASALAIASAVGFLAILAIRLLFRGLGDFRRREAAARGALLCFSTVCCALLAESVAALWLACEDRTTVVPTGGLRASSGQNEPKPPGSLESVELPTAFPDDLNDGSILVSVVGESSAAGIPYDRWLSVGSLVAWRLGQEIPGKNFIYHVVAQSGSTLERQYAELGKQTRRPDVLIIYCGHNEFGSRIEPSRDLNYYADALVPNTWEAAFEWATSWSFFHLLVQRNIAKCRIAIPPPANGYRAAVDTPAYTEAEYARLLDDFRRRLDAMTAYARRLGAIPVLIAPSANDSGFEPNRSFLPATTTKAERRAFESDLDAARRLEETDRDAAIDRYRELVARQPGFAATHFRLARLLEAKGEWAEAYEHDVRARDADGYPMRCLTPFQEVYRETAARHDCIYIDGQDYLHKVAARGLLDDGLFHDGMHPSLRGQIALAQAVLRGLHARRAFGWAADAPTPTVDPVECVRRFGLDPGVWRYLCLWGIMFYDRTSPATYDPTRRAGKRKEFIAAADKIEAGSPPESVGLPNIGVCEPVPIVPYGNPFSSMPAASP</sequence>
<dbReference type="AlphaFoldDB" id="A0A1U7CYL7"/>
<dbReference type="Gene3D" id="3.40.50.1110">
    <property type="entry name" value="SGNH hydrolase"/>
    <property type="match status" value="1"/>
</dbReference>
<evidence type="ECO:0000313" key="3">
    <source>
        <dbReference type="Proteomes" id="UP000186309"/>
    </source>
</evidence>
<evidence type="ECO:0000256" key="1">
    <source>
        <dbReference type="SAM" id="Phobius"/>
    </source>
</evidence>
<dbReference type="SUPFAM" id="SSF48452">
    <property type="entry name" value="TPR-like"/>
    <property type="match status" value="1"/>
</dbReference>
<feature type="transmembrane region" description="Helical" evidence="1">
    <location>
        <begin position="20"/>
        <end position="42"/>
    </location>
</feature>
<feature type="transmembrane region" description="Helical" evidence="1">
    <location>
        <begin position="54"/>
        <end position="82"/>
    </location>
</feature>
<accession>A0A1U7CYL7</accession>
<feature type="transmembrane region" description="Helical" evidence="1">
    <location>
        <begin position="103"/>
        <end position="124"/>
    </location>
</feature>
<dbReference type="Proteomes" id="UP000186309">
    <property type="component" value="Chromosome"/>
</dbReference>
<reference evidence="3" key="1">
    <citation type="submission" date="2016-12" db="EMBL/GenBank/DDBJ databases">
        <title>Comparative genomics of four Isosphaeraceae planctomycetes: a common pool of plasmids and glycoside hydrolase genes.</title>
        <authorList>
            <person name="Ivanova A."/>
        </authorList>
    </citation>
    <scope>NUCLEOTIDE SEQUENCE [LARGE SCALE GENOMIC DNA]</scope>
    <source>
        <strain evidence="3">PX4</strain>
    </source>
</reference>
<dbReference type="SUPFAM" id="SSF52266">
    <property type="entry name" value="SGNH hydrolase"/>
    <property type="match status" value="1"/>
</dbReference>
<organism evidence="2 3">
    <name type="scientific">Paludisphaera borealis</name>
    <dbReference type="NCBI Taxonomy" id="1387353"/>
    <lineage>
        <taxon>Bacteria</taxon>
        <taxon>Pseudomonadati</taxon>
        <taxon>Planctomycetota</taxon>
        <taxon>Planctomycetia</taxon>
        <taxon>Isosphaerales</taxon>
        <taxon>Isosphaeraceae</taxon>
        <taxon>Paludisphaera</taxon>
    </lineage>
</organism>
<gene>
    <name evidence="2" type="ORF">BSF38_05623</name>
</gene>
<proteinExistence type="predicted"/>